<dbReference type="SUPFAM" id="SSF48576">
    <property type="entry name" value="Terpenoid synthases"/>
    <property type="match status" value="1"/>
</dbReference>
<dbReference type="CDD" id="cd00684">
    <property type="entry name" value="Terpene_cyclase_plant_C1"/>
    <property type="match status" value="1"/>
</dbReference>
<dbReference type="EMBL" id="CM029037">
    <property type="protein sequence ID" value="KAG2658297.1"/>
    <property type="molecule type" value="Genomic_DNA"/>
</dbReference>
<dbReference type="FunFam" id="1.10.600.10:FF:000007">
    <property type="entry name" value="Isoprene synthase, chloroplastic"/>
    <property type="match status" value="1"/>
</dbReference>
<dbReference type="InterPro" id="IPR001906">
    <property type="entry name" value="Terpene_synth_N"/>
</dbReference>
<evidence type="ECO:0000256" key="1">
    <source>
        <dbReference type="ARBA" id="ARBA00001936"/>
    </source>
</evidence>
<dbReference type="SFLD" id="SFLDG01019">
    <property type="entry name" value="Terpene_Cyclase_Like_1_C_Termi"/>
    <property type="match status" value="1"/>
</dbReference>
<comment type="cofactor">
    <cofactor evidence="2">
        <name>Mg(2+)</name>
        <dbReference type="ChEBI" id="CHEBI:18420"/>
    </cofactor>
</comment>
<keyword evidence="7" id="KW-1185">Reference proteome</keyword>
<gene>
    <name evidence="6" type="ORF">PVAP13_1KG250105</name>
</gene>
<comment type="cofactor">
    <cofactor evidence="1">
        <name>Mn(2+)</name>
        <dbReference type="ChEBI" id="CHEBI:29035"/>
    </cofactor>
</comment>
<dbReference type="InterPro" id="IPR005630">
    <property type="entry name" value="Terpene_synthase_metal-bd"/>
</dbReference>
<evidence type="ECO:0000256" key="2">
    <source>
        <dbReference type="ARBA" id="ARBA00001946"/>
    </source>
</evidence>
<dbReference type="GO" id="GO:0016102">
    <property type="term" value="P:diterpenoid biosynthetic process"/>
    <property type="evidence" value="ECO:0007669"/>
    <property type="project" value="InterPro"/>
</dbReference>
<feature type="domain" description="Terpene synthase N-terminal" evidence="4">
    <location>
        <begin position="73"/>
        <end position="245"/>
    </location>
</feature>
<dbReference type="GO" id="GO:0000287">
    <property type="term" value="F:magnesium ion binding"/>
    <property type="evidence" value="ECO:0007669"/>
    <property type="project" value="InterPro"/>
</dbReference>
<dbReference type="Gene3D" id="1.50.10.130">
    <property type="entry name" value="Terpene synthase, N-terminal domain"/>
    <property type="match status" value="1"/>
</dbReference>
<dbReference type="InterPro" id="IPR044814">
    <property type="entry name" value="Terpene_cyclase_plant_C1"/>
</dbReference>
<dbReference type="PANTHER" id="PTHR31225">
    <property type="entry name" value="OS04G0344100 PROTEIN-RELATED"/>
    <property type="match status" value="1"/>
</dbReference>
<dbReference type="SUPFAM" id="SSF48239">
    <property type="entry name" value="Terpenoid cyclases/Protein prenyltransferases"/>
    <property type="match status" value="1"/>
</dbReference>
<dbReference type="InterPro" id="IPR050148">
    <property type="entry name" value="Terpene_synthase-like"/>
</dbReference>
<comment type="caution">
    <text evidence="6">The sequence shown here is derived from an EMBL/GenBank/DDBJ whole genome shotgun (WGS) entry which is preliminary data.</text>
</comment>
<dbReference type="Proteomes" id="UP000823388">
    <property type="component" value="Chromosome 1K"/>
</dbReference>
<reference evidence="6" key="1">
    <citation type="submission" date="2020-05" db="EMBL/GenBank/DDBJ databases">
        <title>WGS assembly of Panicum virgatum.</title>
        <authorList>
            <person name="Lovell J.T."/>
            <person name="Jenkins J."/>
            <person name="Shu S."/>
            <person name="Juenger T.E."/>
            <person name="Schmutz J."/>
        </authorList>
    </citation>
    <scope>NUCLEOTIDE SEQUENCE</scope>
    <source>
        <strain evidence="6">AP13</strain>
    </source>
</reference>
<accession>A0A8T0XG96</accession>
<evidence type="ECO:0000313" key="6">
    <source>
        <dbReference type="EMBL" id="KAG2658297.1"/>
    </source>
</evidence>
<dbReference type="InterPro" id="IPR034741">
    <property type="entry name" value="Terpene_cyclase-like_1_C"/>
</dbReference>
<protein>
    <submittedName>
        <fullName evidence="6">Uncharacterized protein</fullName>
    </submittedName>
</protein>
<dbReference type="Pfam" id="PF01397">
    <property type="entry name" value="Terpene_synth"/>
    <property type="match status" value="1"/>
</dbReference>
<proteinExistence type="predicted"/>
<dbReference type="GO" id="GO:0010333">
    <property type="term" value="F:terpene synthase activity"/>
    <property type="evidence" value="ECO:0007669"/>
    <property type="project" value="InterPro"/>
</dbReference>
<evidence type="ECO:0000256" key="3">
    <source>
        <dbReference type="ARBA" id="ARBA00022723"/>
    </source>
</evidence>
<dbReference type="OrthoDB" id="1877784at2759"/>
<dbReference type="AlphaFoldDB" id="A0A8T0XG96"/>
<name>A0A8T0XG96_PANVG</name>
<dbReference type="SFLD" id="SFLDS00005">
    <property type="entry name" value="Isoprenoid_Synthase_Type_I"/>
    <property type="match status" value="1"/>
</dbReference>
<dbReference type="PANTHER" id="PTHR31225:SF228">
    <property type="entry name" value="ALPHA-TERPINEOL SYNTHASE, CHLOROPLASTIC"/>
    <property type="match status" value="1"/>
</dbReference>
<dbReference type="InterPro" id="IPR008949">
    <property type="entry name" value="Isoprenoid_synthase_dom_sf"/>
</dbReference>
<evidence type="ECO:0000259" key="5">
    <source>
        <dbReference type="Pfam" id="PF03936"/>
    </source>
</evidence>
<feature type="domain" description="Terpene synthase metal-binding" evidence="5">
    <location>
        <begin position="302"/>
        <end position="541"/>
    </location>
</feature>
<sequence length="645" mass="74756">MTTLSLRPAGQCNGSCLLAPATARQPRISWWRRQQRQTTLHRQQMQQCSVATLHNDKVDDRLGKNPCNFHPSIWGDFFLHYYDAAASSKQQQTWMVERADEVKQDVAKIVASSVAWDLHHRLQLIDALERLCLDHLFEDDINAALTQIRTVNLTDCDLHTVAMWFYLLRKHGHRVSPDVFVRFKDQEGSFLANNPVELLSLYNAAHLGTHGEIILDEAVVFTRTHLEAILPSLEGSLAHEIKCALEIPLPRRVRIYESKYYVSTLEKDVTVHDTVLQLAKLNSNIMQLRHQQELEIITRWWKGLEIESKLPFARDRVVECYFWIVGVYFEPCQSRGRIILTMMIAIIGIFDDIFDSYGTMEECELLTNCVERWDTKFGDGLPECMKHALGKFFDSYEAMDHELARDEKYRMAYLKNFTIDLIRGYNKEVKMREEGYIPRTVNEHLQVSLRTGACHLLACASFVGMDDIATKDSFDWVSTMPKIVKDLCIILRLLDDLQSYEREQLTPHVASTIKSYMKEHNVSIQIARKKIEELKEDTWKDFNHEWLNPDNGVPRQLLESIFNMTRTMEFMYNQDDNFTNCQNLKDTIHLLFCGALCYLLLVQTIPTNKVCCLMPREGSPYQPAPCSALSCTIFCYFSHCVFGVY</sequence>
<dbReference type="Pfam" id="PF03936">
    <property type="entry name" value="Terpene_synth_C"/>
    <property type="match status" value="1"/>
</dbReference>
<evidence type="ECO:0000313" key="7">
    <source>
        <dbReference type="Proteomes" id="UP000823388"/>
    </source>
</evidence>
<organism evidence="6 7">
    <name type="scientific">Panicum virgatum</name>
    <name type="common">Blackwell switchgrass</name>
    <dbReference type="NCBI Taxonomy" id="38727"/>
    <lineage>
        <taxon>Eukaryota</taxon>
        <taxon>Viridiplantae</taxon>
        <taxon>Streptophyta</taxon>
        <taxon>Embryophyta</taxon>
        <taxon>Tracheophyta</taxon>
        <taxon>Spermatophyta</taxon>
        <taxon>Magnoliopsida</taxon>
        <taxon>Liliopsida</taxon>
        <taxon>Poales</taxon>
        <taxon>Poaceae</taxon>
        <taxon>PACMAD clade</taxon>
        <taxon>Panicoideae</taxon>
        <taxon>Panicodae</taxon>
        <taxon>Paniceae</taxon>
        <taxon>Panicinae</taxon>
        <taxon>Panicum</taxon>
        <taxon>Panicum sect. Hiantes</taxon>
    </lineage>
</organism>
<dbReference type="InterPro" id="IPR036965">
    <property type="entry name" value="Terpene_synth_N_sf"/>
</dbReference>
<evidence type="ECO:0000259" key="4">
    <source>
        <dbReference type="Pfam" id="PF01397"/>
    </source>
</evidence>
<dbReference type="InterPro" id="IPR008930">
    <property type="entry name" value="Terpenoid_cyclase/PrenylTrfase"/>
</dbReference>
<dbReference type="Gene3D" id="1.10.600.10">
    <property type="entry name" value="Farnesyl Diphosphate Synthase"/>
    <property type="match status" value="1"/>
</dbReference>
<keyword evidence="3" id="KW-0479">Metal-binding</keyword>